<dbReference type="STRING" id="59925.EU91_1355"/>
<proteinExistence type="predicted"/>
<comment type="caution">
    <text evidence="1">The sequence shown here is derived from an EMBL/GenBank/DDBJ whole genome shotgun (WGS) entry which is preliminary data.</text>
</comment>
<reference evidence="2" key="1">
    <citation type="journal article" date="2014" name="Sci. Data">
        <title>Genomes of diverse isolates of the marine cyanobacterium Prochlorococcus.</title>
        <authorList>
            <person name="Biller S."/>
            <person name="Berube P."/>
            <person name="Thompson J."/>
            <person name="Kelly L."/>
            <person name="Roggensack S."/>
            <person name="Awad L."/>
            <person name="Roache-Johnson K."/>
            <person name="Ding H."/>
            <person name="Giovannoni S.J."/>
            <person name="Moore L.R."/>
            <person name="Chisholm S.W."/>
        </authorList>
    </citation>
    <scope>NUCLEOTIDE SEQUENCE [LARGE SCALE GENOMIC DNA]</scope>
    <source>
        <strain evidence="2">GP2</strain>
    </source>
</reference>
<dbReference type="EMBL" id="JNAH01000007">
    <property type="protein sequence ID" value="KGF86593.1"/>
    <property type="molecule type" value="Genomic_DNA"/>
</dbReference>
<protein>
    <submittedName>
        <fullName evidence="1">Uncharacterized protein</fullName>
    </submittedName>
</protein>
<evidence type="ECO:0000313" key="2">
    <source>
        <dbReference type="Proteomes" id="UP000030598"/>
    </source>
</evidence>
<dbReference type="Proteomes" id="UP000030598">
    <property type="component" value="Unassembled WGS sequence"/>
</dbReference>
<gene>
    <name evidence="1" type="ORF">EU91_1355</name>
</gene>
<accession>A0A0A1ZEA6</accession>
<organism evidence="1 2">
    <name type="scientific">Prochlorococcus marinus str. GP2</name>
    <dbReference type="NCBI Taxonomy" id="59925"/>
    <lineage>
        <taxon>Bacteria</taxon>
        <taxon>Bacillati</taxon>
        <taxon>Cyanobacteriota</taxon>
        <taxon>Cyanophyceae</taxon>
        <taxon>Synechococcales</taxon>
        <taxon>Prochlorococcaceae</taxon>
        <taxon>Prochlorococcus</taxon>
    </lineage>
</organism>
<name>A0A0A1ZEA6_PROMR</name>
<evidence type="ECO:0000313" key="1">
    <source>
        <dbReference type="EMBL" id="KGF86593.1"/>
    </source>
</evidence>
<dbReference type="AlphaFoldDB" id="A0A0A1ZEA6"/>
<sequence>MQKQNKNKIKSLKKKELDVLDRFLMILWRKEVEYKINIS</sequence>